<proteinExistence type="predicted"/>
<dbReference type="GO" id="GO:0008684">
    <property type="term" value="F:2-oxopent-4-enoate hydratase activity"/>
    <property type="evidence" value="ECO:0007669"/>
    <property type="project" value="UniProtKB-EC"/>
</dbReference>
<dbReference type="InterPro" id="IPR036663">
    <property type="entry name" value="Fumarylacetoacetase_C_sf"/>
</dbReference>
<organism evidence="1 2">
    <name type="scientific">Paraburkholderia fynbosensis</name>
    <dbReference type="NCBI Taxonomy" id="1200993"/>
    <lineage>
        <taxon>Bacteria</taxon>
        <taxon>Pseudomonadati</taxon>
        <taxon>Pseudomonadota</taxon>
        <taxon>Betaproteobacteria</taxon>
        <taxon>Burkholderiales</taxon>
        <taxon>Burkholderiaceae</taxon>
        <taxon>Paraburkholderia</taxon>
    </lineage>
</organism>
<dbReference type="EMBL" id="CADIKI010000005">
    <property type="protein sequence ID" value="CAB3786540.1"/>
    <property type="molecule type" value="Genomic_DNA"/>
</dbReference>
<dbReference type="Gene3D" id="3.90.850.10">
    <property type="entry name" value="Fumarylacetoacetase-like, C-terminal domain"/>
    <property type="match status" value="1"/>
</dbReference>
<name>A0A6J5FSL8_9BURK</name>
<dbReference type="PANTHER" id="PTHR30143:SF0">
    <property type="entry name" value="2-KETO-4-PENTENOATE HYDRATASE"/>
    <property type="match status" value="1"/>
</dbReference>
<dbReference type="AlphaFoldDB" id="A0A6J5FSL8"/>
<dbReference type="GO" id="GO:0005737">
    <property type="term" value="C:cytoplasm"/>
    <property type="evidence" value="ECO:0007669"/>
    <property type="project" value="TreeGrafter"/>
</dbReference>
<gene>
    <name evidence="1" type="primary">mhpD_1</name>
    <name evidence="1" type="ORF">LMG27177_02028</name>
</gene>
<keyword evidence="1" id="KW-0456">Lyase</keyword>
<dbReference type="PANTHER" id="PTHR30143">
    <property type="entry name" value="ACID HYDRATASE"/>
    <property type="match status" value="1"/>
</dbReference>
<dbReference type="EC" id="4.2.1.80" evidence="1"/>
<protein>
    <submittedName>
        <fullName evidence="1">2-keto-4-pentenoate hydratase</fullName>
        <ecNumber evidence="1">4.2.1.80</ecNumber>
    </submittedName>
</protein>
<sequence length="270" mass="28912">MNTPGTHQAIERTAALDEQAARLLVAARRQGKLAERLSVELRPANLDEGFAIQRKVSDQLGWQAGAWKCALPPAGKIIAAPIYDADIHRSAHCRVRAVPGQPGVRAEPELACLLARDLPPRREAYSEAEVLDALGNVHLALELLGSRYARPESLTFPELLADGLFNAGLVIGPRVRLREGATPADLPVEFTVSLARAGQDTVSFAGRHPDRSVLAPIVWLANFLRVRGIGLHAGQAVITGSYAGVLELPIGCELHIGFGDLGTLPLIFSS</sequence>
<dbReference type="Proteomes" id="UP000494252">
    <property type="component" value="Unassembled WGS sequence"/>
</dbReference>
<keyword evidence="2" id="KW-1185">Reference proteome</keyword>
<dbReference type="RefSeq" id="WP_175159260.1">
    <property type="nucleotide sequence ID" value="NZ_CADIKI010000005.1"/>
</dbReference>
<dbReference type="InterPro" id="IPR050772">
    <property type="entry name" value="Hydratase-Decarb/MhpD_sf"/>
</dbReference>
<accession>A0A6J5FSL8</accession>
<reference evidence="1 2" key="1">
    <citation type="submission" date="2020-04" db="EMBL/GenBank/DDBJ databases">
        <authorList>
            <person name="De Canck E."/>
        </authorList>
    </citation>
    <scope>NUCLEOTIDE SEQUENCE [LARGE SCALE GENOMIC DNA]</scope>
    <source>
        <strain evidence="1 2">LMG 27177</strain>
    </source>
</reference>
<evidence type="ECO:0000313" key="2">
    <source>
        <dbReference type="Proteomes" id="UP000494252"/>
    </source>
</evidence>
<dbReference type="SUPFAM" id="SSF56529">
    <property type="entry name" value="FAH"/>
    <property type="match status" value="1"/>
</dbReference>
<evidence type="ECO:0000313" key="1">
    <source>
        <dbReference type="EMBL" id="CAB3786540.1"/>
    </source>
</evidence>